<feature type="compositionally biased region" description="Polar residues" evidence="1">
    <location>
        <begin position="20"/>
        <end position="38"/>
    </location>
</feature>
<feature type="compositionally biased region" description="Polar residues" evidence="1">
    <location>
        <begin position="109"/>
        <end position="119"/>
    </location>
</feature>
<organism evidence="2 3">
    <name type="scientific">Protea cynaroides</name>
    <dbReference type="NCBI Taxonomy" id="273540"/>
    <lineage>
        <taxon>Eukaryota</taxon>
        <taxon>Viridiplantae</taxon>
        <taxon>Streptophyta</taxon>
        <taxon>Embryophyta</taxon>
        <taxon>Tracheophyta</taxon>
        <taxon>Spermatophyta</taxon>
        <taxon>Magnoliopsida</taxon>
        <taxon>Proteales</taxon>
        <taxon>Proteaceae</taxon>
        <taxon>Protea</taxon>
    </lineage>
</organism>
<protein>
    <recommendedName>
        <fullName evidence="4">Proline-rich protein PRCC</fullName>
    </recommendedName>
</protein>
<feature type="compositionally biased region" description="Low complexity" evidence="1">
    <location>
        <begin position="75"/>
        <end position="93"/>
    </location>
</feature>
<dbReference type="Proteomes" id="UP001141806">
    <property type="component" value="Unassembled WGS sequence"/>
</dbReference>
<accession>A0A9Q0HHS1</accession>
<evidence type="ECO:0008006" key="4">
    <source>
        <dbReference type="Google" id="ProtNLM"/>
    </source>
</evidence>
<dbReference type="Pfam" id="PF10253">
    <property type="entry name" value="PRCC"/>
    <property type="match status" value="1"/>
</dbReference>
<evidence type="ECO:0000313" key="2">
    <source>
        <dbReference type="EMBL" id="KAJ4963924.1"/>
    </source>
</evidence>
<evidence type="ECO:0000256" key="1">
    <source>
        <dbReference type="SAM" id="MobiDB-lite"/>
    </source>
</evidence>
<name>A0A9Q0HHS1_9MAGN</name>
<dbReference type="AlphaFoldDB" id="A0A9Q0HHS1"/>
<gene>
    <name evidence="2" type="ORF">NE237_023863</name>
</gene>
<feature type="compositionally biased region" description="Low complexity" evidence="1">
    <location>
        <begin position="43"/>
        <end position="58"/>
    </location>
</feature>
<sequence>MESLLANYASSDDEDEKKQQISSKSTSNFSELTSISNETPKHSSSSLPQGKSPSSFFSLPPPKSHLPNLRTFTNPSFSEPSPEPTKPSSVFSSLPPPKSSLPNPLARKNPSSSDSNSKRVIQFKPPINQSLLSRDVDKDEDEDEKENERKPTKEVKYSESSSSLKSFFSNLPAPKNSLGSGTPSLGSGRRSIIQAEVPTSNSDGYRQENEAGISGGLGNHEGNWVDLSSVATVGAVNDSSEFAFTGAETADWAPGNNPYEKYDYESYGNYAGYGAYGSYQGNSVDASTTTTTTTWPTPEMSGAAESVLSMPGKRGRNDVPTEIVEVKQDELMKNRPREDQVKLTGIAFGPSYQPVSSKVKPSKLHKRKHQIGSLYYDMKQKEMELAERRSRGFLTKSETQAKYGW</sequence>
<keyword evidence="3" id="KW-1185">Reference proteome</keyword>
<dbReference type="EMBL" id="JAMYWD010000008">
    <property type="protein sequence ID" value="KAJ4963924.1"/>
    <property type="molecule type" value="Genomic_DNA"/>
</dbReference>
<dbReference type="OrthoDB" id="1930919at2759"/>
<reference evidence="2" key="1">
    <citation type="journal article" date="2023" name="Plant J.">
        <title>The genome of the king protea, Protea cynaroides.</title>
        <authorList>
            <person name="Chang J."/>
            <person name="Duong T.A."/>
            <person name="Schoeman C."/>
            <person name="Ma X."/>
            <person name="Roodt D."/>
            <person name="Barker N."/>
            <person name="Li Z."/>
            <person name="Van de Peer Y."/>
            <person name="Mizrachi E."/>
        </authorList>
    </citation>
    <scope>NUCLEOTIDE SEQUENCE</scope>
    <source>
        <tissue evidence="2">Young leaves</tissue>
    </source>
</reference>
<feature type="region of interest" description="Disordered" evidence="1">
    <location>
        <begin position="1"/>
        <end position="217"/>
    </location>
</feature>
<dbReference type="PANTHER" id="PTHR13621">
    <property type="entry name" value="PROLINE-RICH PROTEIN PRCC"/>
    <property type="match status" value="1"/>
</dbReference>
<feature type="compositionally biased region" description="Basic and acidic residues" evidence="1">
    <location>
        <begin position="146"/>
        <end position="157"/>
    </location>
</feature>
<dbReference type="PANTHER" id="PTHR13621:SF2">
    <property type="entry name" value="PROLINE-RICH PROTEIN PRCC"/>
    <property type="match status" value="1"/>
</dbReference>
<feature type="compositionally biased region" description="Low complexity" evidence="1">
    <location>
        <begin position="177"/>
        <end position="191"/>
    </location>
</feature>
<dbReference type="InterPro" id="IPR018800">
    <property type="entry name" value="PRCC"/>
</dbReference>
<feature type="compositionally biased region" description="Low complexity" evidence="1">
    <location>
        <begin position="158"/>
        <end position="169"/>
    </location>
</feature>
<dbReference type="GO" id="GO:0005634">
    <property type="term" value="C:nucleus"/>
    <property type="evidence" value="ECO:0007669"/>
    <property type="project" value="TreeGrafter"/>
</dbReference>
<comment type="caution">
    <text evidence="2">The sequence shown here is derived from an EMBL/GenBank/DDBJ whole genome shotgun (WGS) entry which is preliminary data.</text>
</comment>
<proteinExistence type="predicted"/>
<evidence type="ECO:0000313" key="3">
    <source>
        <dbReference type="Proteomes" id="UP001141806"/>
    </source>
</evidence>